<dbReference type="AlphaFoldDB" id="A0A0R3PDA6"/>
<dbReference type="Gene3D" id="3.40.50.300">
    <property type="entry name" value="P-loop containing nucleotide triphosphate hydrolases"/>
    <property type="match status" value="1"/>
</dbReference>
<accession>A0A0R3PDA6</accession>
<dbReference type="WBParaSite" id="ACOC_0000189401-mRNA-1">
    <property type="protein sequence ID" value="ACOC_0000189401-mRNA-1"/>
    <property type="gene ID" value="ACOC_0000189401"/>
</dbReference>
<evidence type="ECO:0000313" key="3">
    <source>
        <dbReference type="EMBL" id="VDM53480.1"/>
    </source>
</evidence>
<evidence type="ECO:0000256" key="2">
    <source>
        <dbReference type="ARBA" id="ARBA00023134"/>
    </source>
</evidence>
<evidence type="ECO:0000313" key="5">
    <source>
        <dbReference type="WBParaSite" id="ACOC_0000189401-mRNA-1"/>
    </source>
</evidence>
<dbReference type="EMBL" id="UYYA01000316">
    <property type="protein sequence ID" value="VDM53480.1"/>
    <property type="molecule type" value="Genomic_DNA"/>
</dbReference>
<dbReference type="InterPro" id="IPR027417">
    <property type="entry name" value="P-loop_NTPase"/>
</dbReference>
<keyword evidence="2" id="KW-0342">GTP-binding</keyword>
<dbReference type="SUPFAM" id="SSF52540">
    <property type="entry name" value="P-loop containing nucleoside triphosphate hydrolases"/>
    <property type="match status" value="1"/>
</dbReference>
<name>A0A0R3PDA6_ANGCS</name>
<sequence length="71" mass="8246">MSKGSFKYPWVLIMLKAHREHGITIIIYAREHRDFIKNMITGTSQAHCSPHVVAFDTEQFETDILKNGQTR</sequence>
<dbReference type="GO" id="GO:0005525">
    <property type="term" value="F:GTP binding"/>
    <property type="evidence" value="ECO:0007669"/>
    <property type="project" value="UniProtKB-KW"/>
</dbReference>
<dbReference type="PANTHER" id="PTHR23115">
    <property type="entry name" value="TRANSLATION FACTOR"/>
    <property type="match status" value="1"/>
</dbReference>
<gene>
    <name evidence="3" type="ORF">ACOC_LOCUS1895</name>
</gene>
<dbReference type="InterPro" id="IPR050100">
    <property type="entry name" value="TRAFAC_GTPase_members"/>
</dbReference>
<dbReference type="STRING" id="334426.A0A0R3PDA6"/>
<keyword evidence="1" id="KW-0547">Nucleotide-binding</keyword>
<dbReference type="Proteomes" id="UP000267027">
    <property type="component" value="Unassembled WGS sequence"/>
</dbReference>
<evidence type="ECO:0000313" key="4">
    <source>
        <dbReference type="Proteomes" id="UP000267027"/>
    </source>
</evidence>
<proteinExistence type="predicted"/>
<reference evidence="3 4" key="2">
    <citation type="submission" date="2018-11" db="EMBL/GenBank/DDBJ databases">
        <authorList>
            <consortium name="Pathogen Informatics"/>
        </authorList>
    </citation>
    <scope>NUCLEOTIDE SEQUENCE [LARGE SCALE GENOMIC DNA]</scope>
    <source>
        <strain evidence="3 4">Costa Rica</strain>
    </source>
</reference>
<reference evidence="5" key="1">
    <citation type="submission" date="2017-02" db="UniProtKB">
        <authorList>
            <consortium name="WormBaseParasite"/>
        </authorList>
    </citation>
    <scope>IDENTIFICATION</scope>
</reference>
<dbReference type="OrthoDB" id="5864168at2759"/>
<organism evidence="5">
    <name type="scientific">Angiostrongylus costaricensis</name>
    <name type="common">Nematode worm</name>
    <dbReference type="NCBI Taxonomy" id="334426"/>
    <lineage>
        <taxon>Eukaryota</taxon>
        <taxon>Metazoa</taxon>
        <taxon>Ecdysozoa</taxon>
        <taxon>Nematoda</taxon>
        <taxon>Chromadorea</taxon>
        <taxon>Rhabditida</taxon>
        <taxon>Rhabditina</taxon>
        <taxon>Rhabditomorpha</taxon>
        <taxon>Strongyloidea</taxon>
        <taxon>Metastrongylidae</taxon>
        <taxon>Angiostrongylus</taxon>
    </lineage>
</organism>
<keyword evidence="4" id="KW-1185">Reference proteome</keyword>
<evidence type="ECO:0000256" key="1">
    <source>
        <dbReference type="ARBA" id="ARBA00022741"/>
    </source>
</evidence>
<protein>
    <submittedName>
        <fullName evidence="5">Zeta_toxin domain-containing protein</fullName>
    </submittedName>
</protein>